<protein>
    <submittedName>
        <fullName evidence="2">Mobile element protein</fullName>
    </submittedName>
</protein>
<dbReference type="Gene3D" id="3.30.420.10">
    <property type="entry name" value="Ribonuclease H-like superfamily/Ribonuclease H"/>
    <property type="match status" value="1"/>
</dbReference>
<dbReference type="SUPFAM" id="SSF53098">
    <property type="entry name" value="Ribonuclease H-like"/>
    <property type="match status" value="1"/>
</dbReference>
<dbReference type="InterPro" id="IPR012337">
    <property type="entry name" value="RNaseH-like_sf"/>
</dbReference>
<dbReference type="STRING" id="249408.BOO71_0015232"/>
<dbReference type="NCBIfam" id="NF033516">
    <property type="entry name" value="transpos_IS3"/>
    <property type="match status" value="1"/>
</dbReference>
<dbReference type="PANTHER" id="PTHR46889:SF4">
    <property type="entry name" value="TRANSPOSASE INSO FOR INSERTION SEQUENCE ELEMENT IS911B-RELATED"/>
    <property type="match status" value="1"/>
</dbReference>
<dbReference type="AlphaFoldDB" id="A0A1U7NQX8"/>
<evidence type="ECO:0000313" key="2">
    <source>
        <dbReference type="EMBL" id="OLV15325.1"/>
    </source>
</evidence>
<dbReference type="InterPro" id="IPR001584">
    <property type="entry name" value="Integrase_cat-core"/>
</dbReference>
<evidence type="ECO:0000313" key="3">
    <source>
        <dbReference type="Proteomes" id="UP000186607"/>
    </source>
</evidence>
<dbReference type="PANTHER" id="PTHR46889">
    <property type="entry name" value="TRANSPOSASE INSF FOR INSERTION SEQUENCE IS3B-RELATED"/>
    <property type="match status" value="1"/>
</dbReference>
<evidence type="ECO:0000259" key="1">
    <source>
        <dbReference type="PROSITE" id="PS50994"/>
    </source>
</evidence>
<dbReference type="InterPro" id="IPR050900">
    <property type="entry name" value="Transposase_IS3/IS150/IS904"/>
</dbReference>
<name>A0A1U7NQX8_9DEIO</name>
<dbReference type="GO" id="GO:0015074">
    <property type="term" value="P:DNA integration"/>
    <property type="evidence" value="ECO:0007669"/>
    <property type="project" value="InterPro"/>
</dbReference>
<dbReference type="InterPro" id="IPR048020">
    <property type="entry name" value="Transpos_IS3"/>
</dbReference>
<dbReference type="PROSITE" id="PS50994">
    <property type="entry name" value="INTEGRASE"/>
    <property type="match status" value="1"/>
</dbReference>
<proteinExistence type="predicted"/>
<feature type="domain" description="Integrase catalytic" evidence="1">
    <location>
        <begin position="105"/>
        <end position="267"/>
    </location>
</feature>
<organism evidence="2 3">
    <name type="scientific">Deinococcus marmoris</name>
    <dbReference type="NCBI Taxonomy" id="249408"/>
    <lineage>
        <taxon>Bacteria</taxon>
        <taxon>Thermotogati</taxon>
        <taxon>Deinococcota</taxon>
        <taxon>Deinococci</taxon>
        <taxon>Deinococcales</taxon>
        <taxon>Deinococcaceae</taxon>
        <taxon>Deinococcus</taxon>
    </lineage>
</organism>
<comment type="caution">
    <text evidence="2">The sequence shown here is derived from an EMBL/GenBank/DDBJ whole genome shotgun (WGS) entry which is preliminary data.</text>
</comment>
<dbReference type="EMBL" id="MSTI01000187">
    <property type="protein sequence ID" value="OLV15325.1"/>
    <property type="molecule type" value="Genomic_DNA"/>
</dbReference>
<dbReference type="InterPro" id="IPR036397">
    <property type="entry name" value="RNaseH_sf"/>
</dbReference>
<reference evidence="2 3" key="1">
    <citation type="submission" date="2017-01" db="EMBL/GenBank/DDBJ databases">
        <title>Genome Analysis of Deinococcus marmoris KOPRI26562.</title>
        <authorList>
            <person name="Kim J.H."/>
            <person name="Oh H.-M."/>
        </authorList>
    </citation>
    <scope>NUCLEOTIDE SEQUENCE [LARGE SCALE GENOMIC DNA]</scope>
    <source>
        <strain evidence="2 3">KOPRI26562</strain>
    </source>
</reference>
<sequence length="271" mass="31640">MCRTLGVGVSGYFAWWRRPENRYVQADVTLTMSIHKIHQQSRGTYGAPRVQAVLADEGLQVSRARITRLMKAAGLRVRCKRKFRSTTNSKHRHPMAENLLNREFTADRPNQKWVTDITYLPTQEGWMYLAVVMDLFSRKIVGWAMRKTLHTELVVAALTMAQRIRRPGQGILHHSDQGVQYASSEYRHALERLEALQSMSRTGECWDNAAMESFFATLKMELDLHKAQGNRTDTRNLVFEWIEVFYNRERRHSSLGYRSLTRFEEHRARPN</sequence>
<dbReference type="GO" id="GO:0003676">
    <property type="term" value="F:nucleic acid binding"/>
    <property type="evidence" value="ECO:0007669"/>
    <property type="project" value="InterPro"/>
</dbReference>
<dbReference type="InterPro" id="IPR025948">
    <property type="entry name" value="HTH-like_dom"/>
</dbReference>
<dbReference type="Pfam" id="PF00665">
    <property type="entry name" value="rve"/>
    <property type="match status" value="1"/>
</dbReference>
<keyword evidence="3" id="KW-1185">Reference proteome</keyword>
<dbReference type="Pfam" id="PF13276">
    <property type="entry name" value="HTH_21"/>
    <property type="match status" value="1"/>
</dbReference>
<accession>A0A1U7NQX8</accession>
<dbReference type="Proteomes" id="UP000186607">
    <property type="component" value="Unassembled WGS sequence"/>
</dbReference>
<gene>
    <name evidence="2" type="ORF">BOO71_0015232</name>
</gene>